<dbReference type="InParanoid" id="A7SU51"/>
<feature type="non-terminal residue" evidence="1">
    <location>
        <position position="1"/>
    </location>
</feature>
<evidence type="ECO:0000313" key="2">
    <source>
        <dbReference type="Proteomes" id="UP000001593"/>
    </source>
</evidence>
<dbReference type="HOGENOM" id="CLU_009822_1_0_1"/>
<dbReference type="Proteomes" id="UP000001593">
    <property type="component" value="Unassembled WGS sequence"/>
</dbReference>
<proteinExistence type="predicted"/>
<keyword evidence="2" id="KW-1185">Reference proteome</keyword>
<sequence>QPVRVQYNFFKEPTHNSRGRDHGREVYWQDTNVVLLGTIDKEVLAEYLRGPPLEIEVHERDRKAEDKKTKPVLFGENPEDEMINNVALIAGRRTTHNPFEGRGKTWDPYGIARFDLSGLLLGQKMLQLRSPIQSCPIPEINIGHEKQDGPIVGQLGNVDGPEDSPNPAANYLEAGSELKIKVELAYPINASTQDKTSITERTTSECPFGRIVYIFEYSNAKFLRQLQNQVTDINAEALELGTLPQHVIEAALSTYKLSEEQRKNKTLDIITGFQVLDGQFHIFVLEGLADHGVKKLWGSLTRPEEPDSLKFNVLYNSEMRFSNRLYAPLDVDLCRVRLHEPLTVIVQNPLLYVRDLVPRPCFDALSKLDKVRLNSMLRVTKLREATRSDLFPSADMVISMSREFGVPLTTEDFGDTNLYQIHSKRLFSFAKSYSISCVTVISLFLLMSQEKERRFTYCPKYHSATVLPVDPDSVKKASQLESVRNWRTADGFIYPGKKTSLASNVHPKKPNSARADELNKPWKENILHSNILKPTVDRDIFTWPYRDRDLNLITKPPPFFD</sequence>
<gene>
    <name evidence="1" type="ORF">NEMVEDRAFT_v1g11327</name>
</gene>
<dbReference type="EMBL" id="DS469807">
    <property type="protein sequence ID" value="EDO32777.1"/>
    <property type="molecule type" value="Genomic_DNA"/>
</dbReference>
<dbReference type="OMA" id="IHAHQEP"/>
<dbReference type="STRING" id="45351.A7SU51"/>
<feature type="non-terminal residue" evidence="1">
    <location>
        <position position="561"/>
    </location>
</feature>
<dbReference type="PhylomeDB" id="A7SU51"/>
<dbReference type="eggNOG" id="ENOG502QU03">
    <property type="taxonomic scope" value="Eukaryota"/>
</dbReference>
<evidence type="ECO:0000313" key="1">
    <source>
        <dbReference type="EMBL" id="EDO32777.1"/>
    </source>
</evidence>
<accession>A7SU51</accession>
<protein>
    <submittedName>
        <fullName evidence="1">Uncharacterized protein</fullName>
    </submittedName>
</protein>
<dbReference type="PANTHER" id="PTHR33667:SF7">
    <property type="entry name" value="RIKEN CDNA 1810020O05 GENE"/>
    <property type="match status" value="1"/>
</dbReference>
<organism evidence="1 2">
    <name type="scientific">Nematostella vectensis</name>
    <name type="common">Starlet sea anemone</name>
    <dbReference type="NCBI Taxonomy" id="45351"/>
    <lineage>
        <taxon>Eukaryota</taxon>
        <taxon>Metazoa</taxon>
        <taxon>Cnidaria</taxon>
        <taxon>Anthozoa</taxon>
        <taxon>Hexacorallia</taxon>
        <taxon>Actiniaria</taxon>
        <taxon>Edwardsiidae</taxon>
        <taxon>Nematostella</taxon>
    </lineage>
</organism>
<dbReference type="PANTHER" id="PTHR33667">
    <property type="entry name" value="SI:DKEY-57N24.6"/>
    <property type="match status" value="1"/>
</dbReference>
<dbReference type="AlphaFoldDB" id="A7SU51"/>
<name>A7SU51_NEMVE</name>
<reference evidence="1 2" key="1">
    <citation type="journal article" date="2007" name="Science">
        <title>Sea anemone genome reveals ancestral eumetazoan gene repertoire and genomic organization.</title>
        <authorList>
            <person name="Putnam N.H."/>
            <person name="Srivastava M."/>
            <person name="Hellsten U."/>
            <person name="Dirks B."/>
            <person name="Chapman J."/>
            <person name="Salamov A."/>
            <person name="Terry A."/>
            <person name="Shapiro H."/>
            <person name="Lindquist E."/>
            <person name="Kapitonov V.V."/>
            <person name="Jurka J."/>
            <person name="Genikhovich G."/>
            <person name="Grigoriev I.V."/>
            <person name="Lucas S.M."/>
            <person name="Steele R.E."/>
            <person name="Finnerty J.R."/>
            <person name="Technau U."/>
            <person name="Martindale M.Q."/>
            <person name="Rokhsar D.S."/>
        </authorList>
    </citation>
    <scope>NUCLEOTIDE SEQUENCE [LARGE SCALE GENOMIC DNA]</scope>
    <source>
        <strain evidence="2">CH2 X CH6</strain>
    </source>
</reference>